<sequence>MATSRTYLRTIQLSSSVNLFYREAGPASAPVILLLHGFPASSFQFRNLIPLLAIKYRIIAPDLPGFGFTDMSSATNFIYTFANLANVIEEFVDALSLTKFSIYIFDYGAPTGLRLALKRPHAIQAIISQNGNVFEEGFGDVFWNDLRDYWSTDINAAENRNALKKNALALESIKWQYEDGSPDLSRIAPETYYLDYMLTTRPGIADAQLDLFWDYKDNIANYPRFHEYFRTSQVPLLAVWGKNDQLFIPPGAQAYKRELPDAEVHLLDAGHFAVETNREDIADLILKFLSKQNI</sequence>
<evidence type="ECO:0000259" key="2">
    <source>
        <dbReference type="Pfam" id="PF00561"/>
    </source>
</evidence>
<evidence type="ECO:0000256" key="1">
    <source>
        <dbReference type="ARBA" id="ARBA00022801"/>
    </source>
</evidence>
<dbReference type="InterPro" id="IPR051340">
    <property type="entry name" value="Haloalkane_dehalogenase"/>
</dbReference>
<dbReference type="PANTHER" id="PTHR42977:SF3">
    <property type="entry name" value="AB HYDROLASE-1 DOMAIN-CONTAINING PROTEIN"/>
    <property type="match status" value="1"/>
</dbReference>
<proteinExistence type="predicted"/>
<dbReference type="InterPro" id="IPR000073">
    <property type="entry name" value="AB_hydrolase_1"/>
</dbReference>
<reference evidence="3 4" key="2">
    <citation type="submission" date="2015-05" db="EMBL/GenBank/DDBJ databases">
        <authorList>
            <person name="Morales-Cruz A."/>
            <person name="Amrine K.C."/>
            <person name="Cantu D."/>
        </authorList>
    </citation>
    <scope>NUCLEOTIDE SEQUENCE [LARGE SCALE GENOMIC DNA]</scope>
    <source>
        <strain evidence="3">UCRPC4</strain>
    </source>
</reference>
<comment type="caution">
    <text evidence="3">The sequence shown here is derived from an EMBL/GenBank/DDBJ whole genome shotgun (WGS) entry which is preliminary data.</text>
</comment>
<accession>A0A0G2E3T3</accession>
<dbReference type="PRINTS" id="PR00111">
    <property type="entry name" value="ABHYDROLASE"/>
</dbReference>
<protein>
    <submittedName>
        <fullName evidence="3">Putative alpha beta</fullName>
    </submittedName>
</protein>
<keyword evidence="4" id="KW-1185">Reference proteome</keyword>
<dbReference type="EMBL" id="LCWF01000147">
    <property type="protein sequence ID" value="KKY17379.1"/>
    <property type="molecule type" value="Genomic_DNA"/>
</dbReference>
<organism evidence="3 4">
    <name type="scientific">Phaeomoniella chlamydospora</name>
    <name type="common">Phaeoacremonium chlamydosporum</name>
    <dbReference type="NCBI Taxonomy" id="158046"/>
    <lineage>
        <taxon>Eukaryota</taxon>
        <taxon>Fungi</taxon>
        <taxon>Dikarya</taxon>
        <taxon>Ascomycota</taxon>
        <taxon>Pezizomycotina</taxon>
        <taxon>Eurotiomycetes</taxon>
        <taxon>Chaetothyriomycetidae</taxon>
        <taxon>Phaeomoniellales</taxon>
        <taxon>Phaeomoniellaceae</taxon>
        <taxon>Phaeomoniella</taxon>
    </lineage>
</organism>
<dbReference type="Pfam" id="PF00561">
    <property type="entry name" value="Abhydrolase_1"/>
    <property type="match status" value="1"/>
</dbReference>
<name>A0A0G2E3T3_PHACM</name>
<dbReference type="PRINTS" id="PR00412">
    <property type="entry name" value="EPOXHYDRLASE"/>
</dbReference>
<dbReference type="InterPro" id="IPR029058">
    <property type="entry name" value="AB_hydrolase_fold"/>
</dbReference>
<dbReference type="AlphaFoldDB" id="A0A0G2E3T3"/>
<gene>
    <name evidence="3" type="ORF">UCRPC4_g05623</name>
</gene>
<dbReference type="SUPFAM" id="SSF53474">
    <property type="entry name" value="alpha/beta-Hydrolases"/>
    <property type="match status" value="1"/>
</dbReference>
<dbReference type="GO" id="GO:0004301">
    <property type="term" value="F:epoxide hydrolase activity"/>
    <property type="evidence" value="ECO:0007669"/>
    <property type="project" value="TreeGrafter"/>
</dbReference>
<dbReference type="OrthoDB" id="6431331at2759"/>
<dbReference type="InterPro" id="IPR000639">
    <property type="entry name" value="Epox_hydrolase-like"/>
</dbReference>
<reference evidence="3 4" key="1">
    <citation type="submission" date="2015-05" db="EMBL/GenBank/DDBJ databases">
        <title>Distinctive expansion of gene families associated with plant cell wall degradation and secondary metabolism in the genomes of grapevine trunk pathogens.</title>
        <authorList>
            <person name="Lawrence D.P."/>
            <person name="Travadon R."/>
            <person name="Rolshausen P.E."/>
            <person name="Baumgartner K."/>
        </authorList>
    </citation>
    <scope>NUCLEOTIDE SEQUENCE [LARGE SCALE GENOMIC DNA]</scope>
    <source>
        <strain evidence="3">UCRPC4</strain>
    </source>
</reference>
<dbReference type="Gene3D" id="3.40.50.1820">
    <property type="entry name" value="alpha/beta hydrolase"/>
    <property type="match status" value="1"/>
</dbReference>
<dbReference type="Proteomes" id="UP000053317">
    <property type="component" value="Unassembled WGS sequence"/>
</dbReference>
<evidence type="ECO:0000313" key="3">
    <source>
        <dbReference type="EMBL" id="KKY17379.1"/>
    </source>
</evidence>
<evidence type="ECO:0000313" key="4">
    <source>
        <dbReference type="Proteomes" id="UP000053317"/>
    </source>
</evidence>
<keyword evidence="1" id="KW-0378">Hydrolase</keyword>
<feature type="domain" description="AB hydrolase-1" evidence="2">
    <location>
        <begin position="30"/>
        <end position="276"/>
    </location>
</feature>
<dbReference type="PANTHER" id="PTHR42977">
    <property type="entry name" value="HYDROLASE-RELATED"/>
    <property type="match status" value="1"/>
</dbReference>